<evidence type="ECO:0000313" key="2">
    <source>
        <dbReference type="Proteomes" id="UP000310719"/>
    </source>
</evidence>
<name>A0A4U9I241_9ENTR</name>
<protein>
    <submittedName>
        <fullName evidence="1">Uncharacterized protein</fullName>
    </submittedName>
</protein>
<evidence type="ECO:0000313" key="1">
    <source>
        <dbReference type="EMBL" id="VTP70446.1"/>
    </source>
</evidence>
<gene>
    <name evidence="1" type="ORF">NCTC13032_04742</name>
</gene>
<sequence>MKSRFKALLIAGYNHGLLSDGFVRYWFNKFDLRAS</sequence>
<accession>A0A4U9I241</accession>
<reference evidence="1 2" key="1">
    <citation type="submission" date="2019-05" db="EMBL/GenBank/DDBJ databases">
        <authorList>
            <consortium name="Pathogen Informatics"/>
        </authorList>
    </citation>
    <scope>NUCLEOTIDE SEQUENCE [LARGE SCALE GENOMIC DNA]</scope>
    <source>
        <strain evidence="1 2">NCTC13032</strain>
    </source>
</reference>
<organism evidence="1 2">
    <name type="scientific">Leclercia adecarboxylata</name>
    <dbReference type="NCBI Taxonomy" id="83655"/>
    <lineage>
        <taxon>Bacteria</taxon>
        <taxon>Pseudomonadati</taxon>
        <taxon>Pseudomonadota</taxon>
        <taxon>Gammaproteobacteria</taxon>
        <taxon>Enterobacterales</taxon>
        <taxon>Enterobacteriaceae</taxon>
        <taxon>Leclercia</taxon>
    </lineage>
</organism>
<proteinExistence type="predicted"/>
<dbReference type="AlphaFoldDB" id="A0A4U9I241"/>
<dbReference type="Proteomes" id="UP000310719">
    <property type="component" value="Chromosome"/>
</dbReference>
<dbReference type="EMBL" id="LR590464">
    <property type="protein sequence ID" value="VTP70446.1"/>
    <property type="molecule type" value="Genomic_DNA"/>
</dbReference>